<protein>
    <submittedName>
        <fullName evidence="1">Uncharacterized protein</fullName>
    </submittedName>
</protein>
<dbReference type="PANTHER" id="PTHR36015">
    <property type="entry name" value="HOLLIDAY JUNCTION RESOLVASE MOC1, CHLOROPLASTIC-RELATED"/>
    <property type="match status" value="1"/>
</dbReference>
<accession>A0A942E0A8</accession>
<dbReference type="CDD" id="cd22992">
    <property type="entry name" value="MOC1"/>
    <property type="match status" value="1"/>
</dbReference>
<comment type="caution">
    <text evidence="1">The sequence shown here is derived from an EMBL/GenBank/DDBJ whole genome shotgun (WGS) entry which is preliminary data.</text>
</comment>
<proteinExistence type="predicted"/>
<organism evidence="1 2">
    <name type="scientific">Pseudaminobacter soli</name>
    <name type="common">ex Zhang et al. 2022</name>
    <dbReference type="NCBI Taxonomy" id="2831468"/>
    <lineage>
        <taxon>Bacteria</taxon>
        <taxon>Pseudomonadati</taxon>
        <taxon>Pseudomonadota</taxon>
        <taxon>Alphaproteobacteria</taxon>
        <taxon>Hyphomicrobiales</taxon>
        <taxon>Phyllobacteriaceae</taxon>
        <taxon>Pseudaminobacter</taxon>
    </lineage>
</organism>
<dbReference type="RefSeq" id="WP_188254366.1">
    <property type="nucleotide sequence ID" value="NZ_JABVCF010000004.1"/>
</dbReference>
<dbReference type="InterPro" id="IPR012337">
    <property type="entry name" value="RNaseH-like_sf"/>
</dbReference>
<dbReference type="AlphaFoldDB" id="A0A942E0A8"/>
<dbReference type="InterPro" id="IPR036397">
    <property type="entry name" value="RNaseH_sf"/>
</dbReference>
<dbReference type="EMBL" id="JAGWCR010000004">
    <property type="protein sequence ID" value="MBS3648803.1"/>
    <property type="molecule type" value="Genomic_DNA"/>
</dbReference>
<reference evidence="1" key="1">
    <citation type="submission" date="2021-04" db="EMBL/GenBank/DDBJ databases">
        <title>Pseudaminobacter soli sp. nov., isolated from paddy soil contaminated by heavy metals.</title>
        <authorList>
            <person name="Zhang K."/>
        </authorList>
    </citation>
    <scope>NUCLEOTIDE SEQUENCE</scope>
    <source>
        <strain evidence="1">19-2017</strain>
    </source>
</reference>
<evidence type="ECO:0000313" key="1">
    <source>
        <dbReference type="EMBL" id="MBS3648803.1"/>
    </source>
</evidence>
<dbReference type="GO" id="GO:0003676">
    <property type="term" value="F:nucleic acid binding"/>
    <property type="evidence" value="ECO:0007669"/>
    <property type="project" value="InterPro"/>
</dbReference>
<dbReference type="GO" id="GO:0008821">
    <property type="term" value="F:crossover junction DNA endonuclease activity"/>
    <property type="evidence" value="ECO:0007669"/>
    <property type="project" value="InterPro"/>
</dbReference>
<name>A0A942E0A8_9HYPH</name>
<sequence>MKWSDKTIRPGPVCGIDPGVDGALAFLDVTDWTIEIVDVPKIKVIVNGKPRHHVDHVRLAEIITARRPWMIVTEHLWSRPGQDAKGLFSLGRYTGQVEMASSMLGCDLRQVTPQEWKSDLAVSSDKNLSRERAAQLMPCLAPTLTRKGDHDRGEAALLAFWGALKLGRMPKPIRLINPPAPPKRKKAA</sequence>
<dbReference type="Proteomes" id="UP000680348">
    <property type="component" value="Unassembled WGS sequence"/>
</dbReference>
<dbReference type="SUPFAM" id="SSF53098">
    <property type="entry name" value="Ribonuclease H-like"/>
    <property type="match status" value="1"/>
</dbReference>
<keyword evidence="2" id="KW-1185">Reference proteome</keyword>
<dbReference type="Gene3D" id="3.30.420.10">
    <property type="entry name" value="Ribonuclease H-like superfamily/Ribonuclease H"/>
    <property type="match status" value="1"/>
</dbReference>
<gene>
    <name evidence="1" type="ORF">KEU06_09315</name>
</gene>
<dbReference type="PANTHER" id="PTHR36015:SF6">
    <property type="entry name" value="HOLLIDAY JUNCTION RESOLVASE MOC1, CHLOROPLASTIC-RELATED"/>
    <property type="match status" value="1"/>
</dbReference>
<dbReference type="InterPro" id="IPR045290">
    <property type="entry name" value="MOC1-like"/>
</dbReference>
<evidence type="ECO:0000313" key="2">
    <source>
        <dbReference type="Proteomes" id="UP000680348"/>
    </source>
</evidence>